<dbReference type="SMART" id="SM00868">
    <property type="entry name" value="zf-AD"/>
    <property type="match status" value="1"/>
</dbReference>
<feature type="region of interest" description="Disordered" evidence="1">
    <location>
        <begin position="129"/>
        <end position="154"/>
    </location>
</feature>
<gene>
    <name evidence="3" type="ORF">CI610_03528</name>
</gene>
<dbReference type="Pfam" id="PF07776">
    <property type="entry name" value="zf-AD"/>
    <property type="match status" value="1"/>
</dbReference>
<dbReference type="GO" id="GO:0008270">
    <property type="term" value="F:zinc ion binding"/>
    <property type="evidence" value="ECO:0007669"/>
    <property type="project" value="InterPro"/>
</dbReference>
<dbReference type="AlphaFoldDB" id="A0A2H9T2U3"/>
<feature type="domain" description="ZAD" evidence="2">
    <location>
        <begin position="14"/>
        <end position="88"/>
    </location>
</feature>
<dbReference type="EMBL" id="NSIT01000519">
    <property type="protein sequence ID" value="PJE77548.1"/>
    <property type="molecule type" value="Genomic_DNA"/>
</dbReference>
<comment type="caution">
    <text evidence="3">The sequence shown here is derived from an EMBL/GenBank/DDBJ whole genome shotgun (WGS) entry which is preliminary data.</text>
</comment>
<evidence type="ECO:0000259" key="2">
    <source>
        <dbReference type="SMART" id="SM00868"/>
    </source>
</evidence>
<organism evidence="3">
    <name type="scientific">invertebrate metagenome</name>
    <dbReference type="NCBI Taxonomy" id="1711999"/>
    <lineage>
        <taxon>unclassified sequences</taxon>
        <taxon>metagenomes</taxon>
        <taxon>organismal metagenomes</taxon>
    </lineage>
</organism>
<protein>
    <recommendedName>
        <fullName evidence="2">ZAD domain-containing protein</fullName>
    </recommendedName>
</protein>
<proteinExistence type="predicted"/>
<dbReference type="InterPro" id="IPR012934">
    <property type="entry name" value="Znf_AD"/>
</dbReference>
<reference evidence="3" key="1">
    <citation type="journal article" date="2017" name="Appl. Environ. Microbiol.">
        <title>Molecular characterization of an Endozoicomonas-like organism causing infection in king scallop Pecten maximus L.</title>
        <authorList>
            <person name="Cano I."/>
            <person name="van Aerle R."/>
            <person name="Ross S."/>
            <person name="Verner-Jeffreys D.W."/>
            <person name="Paley R.K."/>
            <person name="Rimmer G."/>
            <person name="Ryder D."/>
            <person name="Hooper P."/>
            <person name="Stone D."/>
            <person name="Feist S.W."/>
        </authorList>
    </citation>
    <scope>NUCLEOTIDE SEQUENCE</scope>
</reference>
<evidence type="ECO:0000313" key="3">
    <source>
        <dbReference type="EMBL" id="PJE77548.1"/>
    </source>
</evidence>
<accession>A0A2H9T2U3</accession>
<evidence type="ECO:0000256" key="1">
    <source>
        <dbReference type="SAM" id="MobiDB-lite"/>
    </source>
</evidence>
<sequence length="301" mass="34028">MDTPRKNIVRTIRKCVTCASEQKRLHNLNNNKARNLNVHTVLSQLISLDIPSSLFDNIFICDSCIVFLDKFSKFRQVAVECVSNLNKSADFKRCAKTPPSALKLTVAERLERSVEKLKRLKISDDVRPIERKSSSKRRIQFTQPTPKDDKENCEPGSDNDLLFDHSYRKPPVSFGISNDFDVGSVLDDCLDCTKDDSFLKNLDRELEQLCAPGCSVLFKKSPLYLKVPHYFESVIAEMSIQCPDLLKILTVALGSKIGLPSRMATISTVYGMILHSRNNQVSGIQRLYTALAVRYHADNKV</sequence>
<dbReference type="GO" id="GO:0005634">
    <property type="term" value="C:nucleus"/>
    <property type="evidence" value="ECO:0007669"/>
    <property type="project" value="InterPro"/>
</dbReference>
<name>A0A2H9T2U3_9ZZZZ</name>